<dbReference type="PANTHER" id="PTHR33678">
    <property type="entry name" value="BLL1576 PROTEIN"/>
    <property type="match status" value="1"/>
</dbReference>
<evidence type="ECO:0000259" key="1">
    <source>
        <dbReference type="Pfam" id="PF03050"/>
    </source>
</evidence>
<organism evidence="2 3">
    <name type="scientific">Butyrivibrio fibrisolvens</name>
    <dbReference type="NCBI Taxonomy" id="831"/>
    <lineage>
        <taxon>Bacteria</taxon>
        <taxon>Bacillati</taxon>
        <taxon>Bacillota</taxon>
        <taxon>Clostridia</taxon>
        <taxon>Lachnospirales</taxon>
        <taxon>Lachnospiraceae</taxon>
        <taxon>Butyrivibrio</taxon>
    </lineage>
</organism>
<dbReference type="Pfam" id="PF03050">
    <property type="entry name" value="DDE_Tnp_IS66"/>
    <property type="match status" value="1"/>
</dbReference>
<feature type="domain" description="Transposase IS66 central" evidence="1">
    <location>
        <begin position="32"/>
        <end position="121"/>
    </location>
</feature>
<reference evidence="2 3" key="1">
    <citation type="submission" date="2017-09" db="EMBL/GenBank/DDBJ databases">
        <title>High-quality draft genome sequence of Butyrivibrio fibrisolvens INBov1, isolated from cow rumen.</title>
        <authorList>
            <person name="Rodriguez Hernaez J."/>
            <person name="Rivarola M."/>
            <person name="Paniego N."/>
            <person name="Cravero S."/>
            <person name="Ceron Cucchi M."/>
            <person name="Martinez M.C."/>
        </authorList>
    </citation>
    <scope>NUCLEOTIDE SEQUENCE [LARGE SCALE GENOMIC DNA]</scope>
    <source>
        <strain evidence="2 3">INBov1</strain>
    </source>
</reference>
<dbReference type="Proteomes" id="UP000245488">
    <property type="component" value="Chromosome"/>
</dbReference>
<name>A0A317FX06_BUTFI</name>
<evidence type="ECO:0000313" key="3">
    <source>
        <dbReference type="Proteomes" id="UP000245488"/>
    </source>
</evidence>
<evidence type="ECO:0000313" key="2">
    <source>
        <dbReference type="EMBL" id="PWT26224.1"/>
    </source>
</evidence>
<dbReference type="InterPro" id="IPR052344">
    <property type="entry name" value="Transposase-related"/>
</dbReference>
<comment type="caution">
    <text evidence="2">The sequence shown here is derived from an EMBL/GenBank/DDBJ whole genome shotgun (WGS) entry which is preliminary data.</text>
</comment>
<dbReference type="InterPro" id="IPR004291">
    <property type="entry name" value="Transposase_IS66_central"/>
</dbReference>
<dbReference type="AlphaFoldDB" id="A0A317FX06"/>
<protein>
    <recommendedName>
        <fullName evidence="1">Transposase IS66 central domain-containing protein</fullName>
    </recommendedName>
</protein>
<proteinExistence type="predicted"/>
<accession>A0A317FX06</accession>
<gene>
    <name evidence="2" type="ORF">CPT75_03355</name>
</gene>
<sequence length="147" mass="16950">MRYGIDSLAAIIEKRFKVDLFVPNTLFLFCGTSAAEAYSLITEIMHLDNGFDDLSNTDRKKQRQHVLQDKVDAYFEWIKLKYSQVTHNSTIGKALAYSINQEEYLRKFLTDGRIPMDNNYALSEGITYPHLFLESQTISIPSQKRCA</sequence>
<keyword evidence="3" id="KW-1185">Reference proteome</keyword>
<dbReference type="EMBL" id="NXNG01000001">
    <property type="protein sequence ID" value="PWT26224.1"/>
    <property type="molecule type" value="Genomic_DNA"/>
</dbReference>